<dbReference type="InterPro" id="IPR000730">
    <property type="entry name" value="Pr_cel_nuc_antig"/>
</dbReference>
<protein>
    <recommendedName>
        <fullName evidence="6">Proliferating cell nuclear antigen PCNA N-terminal domain-containing protein</fullName>
    </recommendedName>
</protein>
<evidence type="ECO:0008006" key="6">
    <source>
        <dbReference type="Google" id="ProtNLM"/>
    </source>
</evidence>
<dbReference type="EMBL" id="MN739271">
    <property type="protein sequence ID" value="QHS96618.1"/>
    <property type="molecule type" value="Genomic_DNA"/>
</dbReference>
<dbReference type="AlphaFoldDB" id="A0A6C0BZ07"/>
<evidence type="ECO:0000256" key="2">
    <source>
        <dbReference type="ARBA" id="ARBA00023125"/>
    </source>
</evidence>
<dbReference type="Pfam" id="PF02747">
    <property type="entry name" value="PCNA_C"/>
    <property type="match status" value="1"/>
</dbReference>
<dbReference type="Pfam" id="PF00705">
    <property type="entry name" value="PCNA_N"/>
    <property type="match status" value="1"/>
</dbReference>
<accession>A0A6C0BZ07</accession>
<dbReference type="PANTHER" id="PTHR11352:SF0">
    <property type="entry name" value="PROLIFERATING CELL NUCLEAR ANTIGEN"/>
    <property type="match status" value="1"/>
</dbReference>
<dbReference type="Gene3D" id="3.70.10.10">
    <property type="match status" value="1"/>
</dbReference>
<dbReference type="InterPro" id="IPR046938">
    <property type="entry name" value="DNA_clamp_sf"/>
</dbReference>
<reference evidence="5" key="1">
    <citation type="journal article" date="2020" name="Nature">
        <title>Giant virus diversity and host interactions through global metagenomics.</title>
        <authorList>
            <person name="Schulz F."/>
            <person name="Roux S."/>
            <person name="Paez-Espino D."/>
            <person name="Jungbluth S."/>
            <person name="Walsh D.A."/>
            <person name="Denef V.J."/>
            <person name="McMahon K.D."/>
            <person name="Konstantinidis K.T."/>
            <person name="Eloe-Fadrosh E.A."/>
            <person name="Kyrpides N.C."/>
            <person name="Woyke T."/>
        </authorList>
    </citation>
    <scope>NUCLEOTIDE SEQUENCE</scope>
    <source>
        <strain evidence="5">GVMAG-M-3300020166-18</strain>
    </source>
</reference>
<dbReference type="InterPro" id="IPR022648">
    <property type="entry name" value="Pr_cel_nuc_antig_N"/>
</dbReference>
<dbReference type="GO" id="GO:0006275">
    <property type="term" value="P:regulation of DNA replication"/>
    <property type="evidence" value="ECO:0007669"/>
    <property type="project" value="InterPro"/>
</dbReference>
<keyword evidence="2" id="KW-0238">DNA-binding</keyword>
<evidence type="ECO:0000259" key="4">
    <source>
        <dbReference type="Pfam" id="PF02747"/>
    </source>
</evidence>
<evidence type="ECO:0000256" key="1">
    <source>
        <dbReference type="ARBA" id="ARBA00010462"/>
    </source>
</evidence>
<name>A0A6C0BZ07_9ZZZZ</name>
<sequence>MEFVINDKTAFDTFVNIFQHLKEFNDSFNFMFSRTGLFIQGFDKCHISIFELNLNAEWFAAYTYTSPQEGMQIGFNPKIFHKILTTRQDNQEMVMSLGSDTYVIQYIGGGKKEYNKTFKIPMLDVDCELFTIPKVEENVEFKILQSSFASIIDQLILFGENVNIKINNDFVMFHAEGIEGEMDATISTNDMEEFSADECEEDDTLINQDYSLKLLKTLCLFSKIGNCINVSVSNGRPICIAYDIVRPGAAAAAGAAADPAADPADELDSLMDNMSLTDDLVPTYLRLYLAPKIE</sequence>
<proteinExistence type="inferred from homology"/>
<organism evidence="5">
    <name type="scientific">viral metagenome</name>
    <dbReference type="NCBI Taxonomy" id="1070528"/>
    <lineage>
        <taxon>unclassified sequences</taxon>
        <taxon>metagenomes</taxon>
        <taxon>organismal metagenomes</taxon>
    </lineage>
</organism>
<dbReference type="SUPFAM" id="SSF55979">
    <property type="entry name" value="DNA clamp"/>
    <property type="match status" value="2"/>
</dbReference>
<dbReference type="InterPro" id="IPR022649">
    <property type="entry name" value="Pr_cel_nuc_antig_C"/>
</dbReference>
<dbReference type="GO" id="GO:0030337">
    <property type="term" value="F:DNA polymerase processivity factor activity"/>
    <property type="evidence" value="ECO:0007669"/>
    <property type="project" value="InterPro"/>
</dbReference>
<evidence type="ECO:0000313" key="5">
    <source>
        <dbReference type="EMBL" id="QHS96618.1"/>
    </source>
</evidence>
<evidence type="ECO:0000259" key="3">
    <source>
        <dbReference type="Pfam" id="PF00705"/>
    </source>
</evidence>
<dbReference type="GO" id="GO:0003677">
    <property type="term" value="F:DNA binding"/>
    <property type="evidence" value="ECO:0007669"/>
    <property type="project" value="UniProtKB-KW"/>
</dbReference>
<feature type="domain" description="Proliferating cell nuclear antigen PCNA C-terminal" evidence="4">
    <location>
        <begin position="132"/>
        <end position="246"/>
    </location>
</feature>
<feature type="domain" description="Proliferating cell nuclear antigen PCNA N-terminal" evidence="3">
    <location>
        <begin position="16"/>
        <end position="127"/>
    </location>
</feature>
<comment type="similarity">
    <text evidence="1">Belongs to the PCNA family.</text>
</comment>
<dbReference type="PANTHER" id="PTHR11352">
    <property type="entry name" value="PROLIFERATING CELL NUCLEAR ANTIGEN"/>
    <property type="match status" value="1"/>
</dbReference>
<dbReference type="GO" id="GO:0006272">
    <property type="term" value="P:leading strand elongation"/>
    <property type="evidence" value="ECO:0007669"/>
    <property type="project" value="TreeGrafter"/>
</dbReference>